<accession>A0AAV4WW00</accession>
<reference evidence="2 3" key="1">
    <citation type="submission" date="2021-06" db="EMBL/GenBank/DDBJ databases">
        <title>Caerostris extrusa draft genome.</title>
        <authorList>
            <person name="Kono N."/>
            <person name="Arakawa K."/>
        </authorList>
    </citation>
    <scope>NUCLEOTIDE SEQUENCE [LARGE SCALE GENOMIC DNA]</scope>
</reference>
<evidence type="ECO:0000256" key="1">
    <source>
        <dbReference type="SAM" id="MobiDB-lite"/>
    </source>
</evidence>
<keyword evidence="3" id="KW-1185">Reference proteome</keyword>
<comment type="caution">
    <text evidence="2">The sequence shown here is derived from an EMBL/GenBank/DDBJ whole genome shotgun (WGS) entry which is preliminary data.</text>
</comment>
<evidence type="ECO:0000313" key="2">
    <source>
        <dbReference type="EMBL" id="GIY85890.1"/>
    </source>
</evidence>
<gene>
    <name evidence="2" type="ORF">CEXT_544211</name>
</gene>
<feature type="region of interest" description="Disordered" evidence="1">
    <location>
        <begin position="109"/>
        <end position="149"/>
    </location>
</feature>
<protein>
    <submittedName>
        <fullName evidence="2">Uncharacterized protein</fullName>
    </submittedName>
</protein>
<dbReference type="Proteomes" id="UP001054945">
    <property type="component" value="Unassembled WGS sequence"/>
</dbReference>
<dbReference type="EMBL" id="BPLR01016708">
    <property type="protein sequence ID" value="GIY85890.1"/>
    <property type="molecule type" value="Genomic_DNA"/>
</dbReference>
<sequence>MKRRRELEEKGGSDKNCREQIFCGGVMRRTRSARARKRDLAGSMRAPVFSWGFGVSQASFQIPDSGGKELQRNSLEAHDLKEGRKTLHLKTGIGGWAGLDRKINHSLLEGLEPADGPGHASEGDSRESSSRSSGGVRLGDSNSKKQSSPQISFLNNFLL</sequence>
<name>A0AAV4WW00_CAEEX</name>
<evidence type="ECO:0000313" key="3">
    <source>
        <dbReference type="Proteomes" id="UP001054945"/>
    </source>
</evidence>
<dbReference type="AlphaFoldDB" id="A0AAV4WW00"/>
<proteinExistence type="predicted"/>
<organism evidence="2 3">
    <name type="scientific">Caerostris extrusa</name>
    <name type="common">Bark spider</name>
    <name type="synonym">Caerostris bankana</name>
    <dbReference type="NCBI Taxonomy" id="172846"/>
    <lineage>
        <taxon>Eukaryota</taxon>
        <taxon>Metazoa</taxon>
        <taxon>Ecdysozoa</taxon>
        <taxon>Arthropoda</taxon>
        <taxon>Chelicerata</taxon>
        <taxon>Arachnida</taxon>
        <taxon>Araneae</taxon>
        <taxon>Araneomorphae</taxon>
        <taxon>Entelegynae</taxon>
        <taxon>Araneoidea</taxon>
        <taxon>Araneidae</taxon>
        <taxon>Caerostris</taxon>
    </lineage>
</organism>
<feature type="compositionally biased region" description="Low complexity" evidence="1">
    <location>
        <begin position="130"/>
        <end position="141"/>
    </location>
</feature>